<dbReference type="InterPro" id="IPR005467">
    <property type="entry name" value="His_kinase_dom"/>
</dbReference>
<keyword evidence="8 14" id="KW-0418">Kinase</keyword>
<dbReference type="PANTHER" id="PTHR44936">
    <property type="entry name" value="SENSOR PROTEIN CREC"/>
    <property type="match status" value="1"/>
</dbReference>
<dbReference type="Gene3D" id="6.10.340.10">
    <property type="match status" value="1"/>
</dbReference>
<dbReference type="PRINTS" id="PR00344">
    <property type="entry name" value="BCTRLSENSOR"/>
</dbReference>
<dbReference type="InterPro" id="IPR036097">
    <property type="entry name" value="HisK_dim/P_sf"/>
</dbReference>
<dbReference type="InterPro" id="IPR003594">
    <property type="entry name" value="HATPase_dom"/>
</dbReference>
<gene>
    <name evidence="14" type="ORF">MOMA_05025</name>
</gene>
<feature type="domain" description="Histidine kinase" evidence="12">
    <location>
        <begin position="250"/>
        <end position="559"/>
    </location>
</feature>
<evidence type="ECO:0000259" key="12">
    <source>
        <dbReference type="PROSITE" id="PS50109"/>
    </source>
</evidence>
<dbReference type="Pfam" id="PF02518">
    <property type="entry name" value="HATPase_c"/>
    <property type="match status" value="1"/>
</dbReference>
<feature type="transmembrane region" description="Helical" evidence="11">
    <location>
        <begin position="12"/>
        <end position="37"/>
    </location>
</feature>
<dbReference type="CDD" id="cd06225">
    <property type="entry name" value="HAMP"/>
    <property type="match status" value="1"/>
</dbReference>
<dbReference type="InterPro" id="IPR003660">
    <property type="entry name" value="HAMP_dom"/>
</dbReference>
<evidence type="ECO:0000313" key="15">
    <source>
        <dbReference type="Proteomes" id="UP000023795"/>
    </source>
</evidence>
<dbReference type="STRING" id="1230338.MOMA_05025"/>
<keyword evidence="11" id="KW-0472">Membrane</keyword>
<comment type="subcellular location">
    <subcellularLocation>
        <location evidence="2">Cell membrane</location>
        <topology evidence="2">Multi-pass membrane protein</topology>
    </subcellularLocation>
</comment>
<keyword evidence="6" id="KW-0808">Transferase</keyword>
<evidence type="ECO:0000256" key="8">
    <source>
        <dbReference type="ARBA" id="ARBA00022777"/>
    </source>
</evidence>
<keyword evidence="9" id="KW-0067">ATP-binding</keyword>
<dbReference type="InterPro" id="IPR004358">
    <property type="entry name" value="Sig_transdc_His_kin-like_C"/>
</dbReference>
<dbReference type="SUPFAM" id="SSF47384">
    <property type="entry name" value="Homodimeric domain of signal transducing histidine kinase"/>
    <property type="match status" value="1"/>
</dbReference>
<dbReference type="EMBL" id="ANIN01000001">
    <property type="protein sequence ID" value="ELA09737.1"/>
    <property type="molecule type" value="Genomic_DNA"/>
</dbReference>
<organism evidence="14 15">
    <name type="scientific">Moraxella macacae 0408225</name>
    <dbReference type="NCBI Taxonomy" id="1230338"/>
    <lineage>
        <taxon>Bacteria</taxon>
        <taxon>Pseudomonadati</taxon>
        <taxon>Pseudomonadota</taxon>
        <taxon>Gammaproteobacteria</taxon>
        <taxon>Moraxellales</taxon>
        <taxon>Moraxellaceae</taxon>
        <taxon>Moraxella</taxon>
    </lineage>
</organism>
<dbReference type="eggNOG" id="COG0642">
    <property type="taxonomic scope" value="Bacteria"/>
</dbReference>
<evidence type="ECO:0000256" key="3">
    <source>
        <dbReference type="ARBA" id="ARBA00012438"/>
    </source>
</evidence>
<dbReference type="Proteomes" id="UP000023795">
    <property type="component" value="Unassembled WGS sequence"/>
</dbReference>
<dbReference type="RefSeq" id="WP_009767555.1">
    <property type="nucleotide sequence ID" value="NZ_ANIN01000001.1"/>
</dbReference>
<reference evidence="14 15" key="1">
    <citation type="journal article" date="2013" name="Genome Announc.">
        <title>Genome Sequence of Moraxella macacae 0408225, a Novel Bacterial Species Isolated from a Cynomolgus Macaque with Epistaxis.</title>
        <authorList>
            <person name="Ladner J.T."/>
            <person name="Whitehouse C.A."/>
            <person name="Koroleva G.I."/>
            <person name="Palacios G.F."/>
        </authorList>
    </citation>
    <scope>NUCLEOTIDE SEQUENCE [LARGE SCALE GENOMIC DNA]</scope>
    <source>
        <strain evidence="14 15">0408225</strain>
    </source>
</reference>
<keyword evidence="7" id="KW-0547">Nucleotide-binding</keyword>
<dbReference type="SMART" id="SM00304">
    <property type="entry name" value="HAMP"/>
    <property type="match status" value="1"/>
</dbReference>
<evidence type="ECO:0000256" key="4">
    <source>
        <dbReference type="ARBA" id="ARBA00022475"/>
    </source>
</evidence>
<sequence>MQNRLRQFDSVFIKLFVSVMLALSLFACAMVVLTHLVHDTSTNTRHQIIANQVGQQLQPILTQLQKTQQNQQNLEARYLLALVRRNFNVYSESLNARFGLYDAKTRQAIMVAQGLPDVLPPEPMWYHSLLPTNDDPKRPTEVQIPSQAGYVILYHSNLNYKPSISPAINLMTGTLLLLLIMSAMLWFITRTMTWRINQMSRQITQLGNGDFSVRVTPVGNDEIAILAKGFNQTAERIETLMNANKLLLAHASHEIRTPITRIRLQIEMMGMLTNNFDQQTQEKFAKRAEAINRDLTGLNDLVESILLVSRMDAGHAVEKMTTVNLYDLIKSEVQHYPQANFYGAQLHIEGQEKLLTHLIRNLLDNAHLHGIPPVTVQLYAIDDLGNEVDLPIMDFKPTPSDTDSLNNNTNSDNLDINNTKDIDNTNIVNTDANQNESWQLDTIGNIDNNQAEQPTSTHSNKNAPKTTIFGRKKPNKSDNQSTTLHYKRVRIAVIDHGTGIAIDKRQAIFSPFVRLQQEKKGSGLGLSLVAQIVNAHHGTIITDTLNGQTRFLITLPANQS</sequence>
<dbReference type="SUPFAM" id="SSF55874">
    <property type="entry name" value="ATPase domain of HSP90 chaperone/DNA topoisomerase II/histidine kinase"/>
    <property type="match status" value="2"/>
</dbReference>
<name>L2F9M0_9GAMM</name>
<dbReference type="AlphaFoldDB" id="L2F9M0"/>
<evidence type="ECO:0000259" key="13">
    <source>
        <dbReference type="PROSITE" id="PS50885"/>
    </source>
</evidence>
<dbReference type="SUPFAM" id="SSF158472">
    <property type="entry name" value="HAMP domain-like"/>
    <property type="match status" value="1"/>
</dbReference>
<evidence type="ECO:0000256" key="6">
    <source>
        <dbReference type="ARBA" id="ARBA00022679"/>
    </source>
</evidence>
<dbReference type="GO" id="GO:0005524">
    <property type="term" value="F:ATP binding"/>
    <property type="evidence" value="ECO:0007669"/>
    <property type="project" value="UniProtKB-KW"/>
</dbReference>
<dbReference type="Gene3D" id="1.10.287.130">
    <property type="match status" value="1"/>
</dbReference>
<dbReference type="OrthoDB" id="9804645at2"/>
<keyword evidence="5" id="KW-0597">Phosphoprotein</keyword>
<proteinExistence type="predicted"/>
<evidence type="ECO:0000313" key="14">
    <source>
        <dbReference type="EMBL" id="ELA09737.1"/>
    </source>
</evidence>
<dbReference type="PANTHER" id="PTHR44936:SF10">
    <property type="entry name" value="SENSOR PROTEIN RSTB"/>
    <property type="match status" value="1"/>
</dbReference>
<dbReference type="PROSITE" id="PS51257">
    <property type="entry name" value="PROKAR_LIPOPROTEIN"/>
    <property type="match status" value="1"/>
</dbReference>
<dbReference type="Gene3D" id="3.30.565.10">
    <property type="entry name" value="Histidine kinase-like ATPase, C-terminal domain"/>
    <property type="match status" value="1"/>
</dbReference>
<dbReference type="PATRIC" id="fig|1230338.3.peg.1092"/>
<accession>L2F9M0</accession>
<evidence type="ECO:0000256" key="2">
    <source>
        <dbReference type="ARBA" id="ARBA00004651"/>
    </source>
</evidence>
<dbReference type="SMART" id="SM00388">
    <property type="entry name" value="HisKA"/>
    <property type="match status" value="1"/>
</dbReference>
<protein>
    <recommendedName>
        <fullName evidence="3">histidine kinase</fullName>
        <ecNumber evidence="3">2.7.13.3</ecNumber>
    </recommendedName>
</protein>
<evidence type="ECO:0000256" key="9">
    <source>
        <dbReference type="ARBA" id="ARBA00022840"/>
    </source>
</evidence>
<dbReference type="SMART" id="SM00387">
    <property type="entry name" value="HATPase_c"/>
    <property type="match status" value="1"/>
</dbReference>
<dbReference type="InterPro" id="IPR036890">
    <property type="entry name" value="HATPase_C_sf"/>
</dbReference>
<comment type="caution">
    <text evidence="14">The sequence shown here is derived from an EMBL/GenBank/DDBJ whole genome shotgun (WGS) entry which is preliminary data.</text>
</comment>
<dbReference type="PROSITE" id="PS50109">
    <property type="entry name" value="HIS_KIN"/>
    <property type="match status" value="1"/>
</dbReference>
<evidence type="ECO:0000256" key="7">
    <source>
        <dbReference type="ARBA" id="ARBA00022741"/>
    </source>
</evidence>
<keyword evidence="4" id="KW-1003">Cell membrane</keyword>
<dbReference type="CDD" id="cd00082">
    <property type="entry name" value="HisKA"/>
    <property type="match status" value="1"/>
</dbReference>
<dbReference type="InterPro" id="IPR003661">
    <property type="entry name" value="HisK_dim/P_dom"/>
</dbReference>
<dbReference type="Pfam" id="PF00672">
    <property type="entry name" value="HAMP"/>
    <property type="match status" value="1"/>
</dbReference>
<keyword evidence="15" id="KW-1185">Reference proteome</keyword>
<dbReference type="Pfam" id="PF00512">
    <property type="entry name" value="HisKA"/>
    <property type="match status" value="1"/>
</dbReference>
<comment type="catalytic activity">
    <reaction evidence="1">
        <text>ATP + protein L-histidine = ADP + protein N-phospho-L-histidine.</text>
        <dbReference type="EC" id="2.7.13.3"/>
    </reaction>
</comment>
<feature type="transmembrane region" description="Helical" evidence="11">
    <location>
        <begin position="167"/>
        <end position="189"/>
    </location>
</feature>
<keyword evidence="11" id="KW-0812">Transmembrane</keyword>
<evidence type="ECO:0000256" key="11">
    <source>
        <dbReference type="SAM" id="Phobius"/>
    </source>
</evidence>
<dbReference type="GO" id="GO:0000155">
    <property type="term" value="F:phosphorelay sensor kinase activity"/>
    <property type="evidence" value="ECO:0007669"/>
    <property type="project" value="InterPro"/>
</dbReference>
<feature type="domain" description="HAMP" evidence="13">
    <location>
        <begin position="190"/>
        <end position="242"/>
    </location>
</feature>
<keyword evidence="11" id="KW-1133">Transmembrane helix</keyword>
<dbReference type="PROSITE" id="PS50885">
    <property type="entry name" value="HAMP"/>
    <property type="match status" value="1"/>
</dbReference>
<dbReference type="InterPro" id="IPR050980">
    <property type="entry name" value="2C_sensor_his_kinase"/>
</dbReference>
<evidence type="ECO:0000256" key="5">
    <source>
        <dbReference type="ARBA" id="ARBA00022553"/>
    </source>
</evidence>
<dbReference type="EC" id="2.7.13.3" evidence="3"/>
<evidence type="ECO:0000256" key="1">
    <source>
        <dbReference type="ARBA" id="ARBA00000085"/>
    </source>
</evidence>
<evidence type="ECO:0000256" key="10">
    <source>
        <dbReference type="SAM" id="MobiDB-lite"/>
    </source>
</evidence>
<feature type="region of interest" description="Disordered" evidence="10">
    <location>
        <begin position="447"/>
        <end position="482"/>
    </location>
</feature>
<feature type="compositionally biased region" description="Polar residues" evidence="10">
    <location>
        <begin position="447"/>
        <end position="465"/>
    </location>
</feature>
<dbReference type="eggNOG" id="COG3852">
    <property type="taxonomic scope" value="Bacteria"/>
</dbReference>
<dbReference type="GO" id="GO:0005886">
    <property type="term" value="C:plasma membrane"/>
    <property type="evidence" value="ECO:0007669"/>
    <property type="project" value="UniProtKB-SubCell"/>
</dbReference>